<reference evidence="2" key="1">
    <citation type="submission" date="2021-01" db="EMBL/GenBank/DDBJ databases">
        <authorList>
            <person name="Corre E."/>
            <person name="Pelletier E."/>
            <person name="Niang G."/>
            <person name="Scheremetjew M."/>
            <person name="Finn R."/>
            <person name="Kale V."/>
            <person name="Holt S."/>
            <person name="Cochrane G."/>
            <person name="Meng A."/>
            <person name="Brown T."/>
            <person name="Cohen L."/>
        </authorList>
    </citation>
    <scope>NUCLEOTIDE SEQUENCE</scope>
    <source>
        <strain evidence="2">GSO104</strain>
    </source>
</reference>
<dbReference type="GO" id="GO:0019172">
    <property type="term" value="F:glyoxalase III activity"/>
    <property type="evidence" value="ECO:0007669"/>
    <property type="project" value="TreeGrafter"/>
</dbReference>
<organism evidence="2">
    <name type="scientific">Ditylum brightwellii</name>
    <dbReference type="NCBI Taxonomy" id="49249"/>
    <lineage>
        <taxon>Eukaryota</taxon>
        <taxon>Sar</taxon>
        <taxon>Stramenopiles</taxon>
        <taxon>Ochrophyta</taxon>
        <taxon>Bacillariophyta</taxon>
        <taxon>Mediophyceae</taxon>
        <taxon>Lithodesmiophycidae</taxon>
        <taxon>Lithodesmiales</taxon>
        <taxon>Lithodesmiaceae</taxon>
        <taxon>Ditylum</taxon>
    </lineage>
</organism>
<dbReference type="GO" id="GO:0019243">
    <property type="term" value="P:methylglyoxal catabolic process to D-lactate via S-lactoyl-glutathione"/>
    <property type="evidence" value="ECO:0007669"/>
    <property type="project" value="TreeGrafter"/>
</dbReference>
<name>A0A7S4QE75_9STRA</name>
<gene>
    <name evidence="2" type="ORF">DBRI00130_LOCUS492</name>
</gene>
<dbReference type="Pfam" id="PF01965">
    <property type="entry name" value="DJ-1_PfpI"/>
    <property type="match status" value="1"/>
</dbReference>
<evidence type="ECO:0000259" key="1">
    <source>
        <dbReference type="Pfam" id="PF01965"/>
    </source>
</evidence>
<dbReference type="GO" id="GO:0005737">
    <property type="term" value="C:cytoplasm"/>
    <property type="evidence" value="ECO:0007669"/>
    <property type="project" value="TreeGrafter"/>
</dbReference>
<protein>
    <recommendedName>
        <fullName evidence="1">DJ-1/PfpI domain-containing protein</fullName>
    </recommendedName>
</protein>
<dbReference type="AlphaFoldDB" id="A0A7S4QE75"/>
<dbReference type="InterPro" id="IPR029062">
    <property type="entry name" value="Class_I_gatase-like"/>
</dbReference>
<feature type="domain" description="DJ-1/PfpI" evidence="1">
    <location>
        <begin position="72"/>
        <end position="188"/>
    </location>
</feature>
<dbReference type="PANTHER" id="PTHR48094:SF20">
    <property type="entry name" value="PROTEIN_NUCLEIC ACID DEGLYCASE 1"/>
    <property type="match status" value="1"/>
</dbReference>
<accession>A0A7S4QE75</accession>
<dbReference type="PANTHER" id="PTHR48094">
    <property type="entry name" value="PROTEIN/NUCLEIC ACID DEGLYCASE DJ-1-RELATED"/>
    <property type="match status" value="1"/>
</dbReference>
<dbReference type="SUPFAM" id="SSF52317">
    <property type="entry name" value="Class I glutamine amidotransferase-like"/>
    <property type="match status" value="1"/>
</dbReference>
<dbReference type="InterPro" id="IPR002818">
    <property type="entry name" value="DJ-1/PfpI"/>
</dbReference>
<sequence length="282" mass="31090">MENSKDPQQNEDGSYYPSPFILKLAIVKKTTYVKQEHEVKYTGTKPILVVCTDEEMMEMANKKKFSTGNHPVEMLVPMLHFRDAGFTFDIATQNGGAAKLEMWAFPTEDENVVKLHEDINAMMENPKKLADITSLDEYSAIFIPGGHGAMINLPFSKDLGRLLHMAHDQGLLTVTLCHGPAALLATGAEGSDMKFAYDGYKMMCYTDLADSKGPGVGYLPGPMPWKAQETLENKGVTILNKSETGDVTQDRELISGDSPYAADPLGKFAAPILVKYAMENRL</sequence>
<proteinExistence type="predicted"/>
<dbReference type="EMBL" id="HBNS01000613">
    <property type="protein sequence ID" value="CAE4578766.1"/>
    <property type="molecule type" value="Transcribed_RNA"/>
</dbReference>
<dbReference type="Gene3D" id="3.40.50.880">
    <property type="match status" value="1"/>
</dbReference>
<evidence type="ECO:0000313" key="2">
    <source>
        <dbReference type="EMBL" id="CAE4578766.1"/>
    </source>
</evidence>
<dbReference type="InterPro" id="IPR050325">
    <property type="entry name" value="Prot/Nucl_acid_deglycase"/>
</dbReference>